<evidence type="ECO:0000313" key="2">
    <source>
        <dbReference type="Proteomes" id="UP001631969"/>
    </source>
</evidence>
<dbReference type="Proteomes" id="UP001631969">
    <property type="component" value="Unassembled WGS sequence"/>
</dbReference>
<gene>
    <name evidence="1" type="ORF">ACI1P1_22980</name>
</gene>
<sequence length="167" mass="18401">MRIGIVSDTHLSDRREIRLPGELLKGLSGVDLILHAGDWVSPRVAEELEKLAPVEGIAGNNDGTDIINHFGYKKIVEAAGIRIGLIHGDGYGKTTERRAFDAFEGQNVQAIVFGHSHIPYLEHKAGILLFNPGSPTDKRRQPLYSYGMMDIGEGGITAEHYYYASRD</sequence>
<dbReference type="EMBL" id="JBJURJ010000017">
    <property type="protein sequence ID" value="MFM9331163.1"/>
    <property type="molecule type" value="Genomic_DNA"/>
</dbReference>
<organism evidence="1 2">
    <name type="scientific">Paenibacillus mesotrionivorans</name>
    <dbReference type="NCBI Taxonomy" id="3160968"/>
    <lineage>
        <taxon>Bacteria</taxon>
        <taxon>Bacillati</taxon>
        <taxon>Bacillota</taxon>
        <taxon>Bacilli</taxon>
        <taxon>Bacillales</taxon>
        <taxon>Paenibacillaceae</taxon>
        <taxon>Paenibacillus</taxon>
    </lineage>
</organism>
<name>A0ACC7P2H1_9BACL</name>
<protein>
    <submittedName>
        <fullName evidence="1">Metallophosphoesterase family protein</fullName>
    </submittedName>
</protein>
<proteinExistence type="predicted"/>
<reference evidence="1" key="1">
    <citation type="submission" date="2024-12" db="EMBL/GenBank/DDBJ databases">
        <authorList>
            <person name="Wu N."/>
        </authorList>
    </citation>
    <scope>NUCLEOTIDE SEQUENCE</scope>
    <source>
        <strain evidence="1">P15</strain>
    </source>
</reference>
<evidence type="ECO:0000313" key="1">
    <source>
        <dbReference type="EMBL" id="MFM9331163.1"/>
    </source>
</evidence>
<keyword evidence="2" id="KW-1185">Reference proteome</keyword>
<comment type="caution">
    <text evidence="1">The sequence shown here is derived from an EMBL/GenBank/DDBJ whole genome shotgun (WGS) entry which is preliminary data.</text>
</comment>
<accession>A0ACC7P2H1</accession>